<dbReference type="PANTHER" id="PTHR43080">
    <property type="entry name" value="CBS DOMAIN-CONTAINING PROTEIN CBSX3, MITOCHONDRIAL"/>
    <property type="match status" value="1"/>
</dbReference>
<keyword evidence="5" id="KW-1185">Reference proteome</keyword>
<sequence>MNVVQLLTPKSAVAYLNEKMTLRQALEKMENHRYTCVPVLNAEGGYAGTITEGDLLWAIKNKYNLNLKNAEQIPLADIARKRDYQPVNINAHLNELVVMAMTQNFVPMVDDREAFIGIVTRKDILQYCYSNFINKEGTEEVHTS</sequence>
<dbReference type="AlphaFoldDB" id="A0AAE3E7M3"/>
<dbReference type="InterPro" id="IPR051257">
    <property type="entry name" value="Diverse_CBS-Domain"/>
</dbReference>
<dbReference type="EMBL" id="JAJEQR010000007">
    <property type="protein sequence ID" value="MCC2229997.1"/>
    <property type="molecule type" value="Genomic_DNA"/>
</dbReference>
<organism evidence="4 5">
    <name type="scientific">Hominifimenecus microfluidus</name>
    <dbReference type="NCBI Taxonomy" id="2885348"/>
    <lineage>
        <taxon>Bacteria</taxon>
        <taxon>Bacillati</taxon>
        <taxon>Bacillota</taxon>
        <taxon>Clostridia</taxon>
        <taxon>Lachnospirales</taxon>
        <taxon>Lachnospiraceae</taxon>
        <taxon>Hominifimenecus</taxon>
    </lineage>
</organism>
<dbReference type="PROSITE" id="PS51371">
    <property type="entry name" value="CBS"/>
    <property type="match status" value="1"/>
</dbReference>
<evidence type="ECO:0000313" key="5">
    <source>
        <dbReference type="Proteomes" id="UP001198182"/>
    </source>
</evidence>
<dbReference type="SUPFAM" id="SSF54631">
    <property type="entry name" value="CBS-domain pair"/>
    <property type="match status" value="1"/>
</dbReference>
<gene>
    <name evidence="4" type="ORF">LKD81_03130</name>
</gene>
<dbReference type="InterPro" id="IPR000644">
    <property type="entry name" value="CBS_dom"/>
</dbReference>
<dbReference type="Pfam" id="PF00571">
    <property type="entry name" value="CBS"/>
    <property type="match status" value="2"/>
</dbReference>
<evidence type="ECO:0000256" key="1">
    <source>
        <dbReference type="ARBA" id="ARBA00023122"/>
    </source>
</evidence>
<dbReference type="SMART" id="SM00116">
    <property type="entry name" value="CBS"/>
    <property type="match status" value="2"/>
</dbReference>
<evidence type="ECO:0000313" key="4">
    <source>
        <dbReference type="EMBL" id="MCC2229997.1"/>
    </source>
</evidence>
<dbReference type="Gene3D" id="3.10.580.10">
    <property type="entry name" value="CBS-domain"/>
    <property type="match status" value="1"/>
</dbReference>
<dbReference type="Proteomes" id="UP001198182">
    <property type="component" value="Unassembled WGS sequence"/>
</dbReference>
<dbReference type="InterPro" id="IPR046342">
    <property type="entry name" value="CBS_dom_sf"/>
</dbReference>
<dbReference type="RefSeq" id="WP_308452732.1">
    <property type="nucleotide sequence ID" value="NZ_JAJEQR010000007.1"/>
</dbReference>
<dbReference type="CDD" id="cd09834">
    <property type="entry name" value="CBS_pair_bac"/>
    <property type="match status" value="1"/>
</dbReference>
<proteinExistence type="predicted"/>
<evidence type="ECO:0000259" key="3">
    <source>
        <dbReference type="PROSITE" id="PS51371"/>
    </source>
</evidence>
<evidence type="ECO:0000256" key="2">
    <source>
        <dbReference type="PROSITE-ProRule" id="PRU00703"/>
    </source>
</evidence>
<reference evidence="4" key="1">
    <citation type="submission" date="2021-10" db="EMBL/GenBank/DDBJ databases">
        <title>Anaerobic single-cell dispensing facilitates the cultivation of human gut bacteria.</title>
        <authorList>
            <person name="Afrizal A."/>
        </authorList>
    </citation>
    <scope>NUCLEOTIDE SEQUENCE</scope>
    <source>
        <strain evidence="4">CLA-AA-H215</strain>
    </source>
</reference>
<dbReference type="PANTHER" id="PTHR43080:SF26">
    <property type="entry name" value="REGULATORY PROTEIN"/>
    <property type="match status" value="1"/>
</dbReference>
<keyword evidence="1 2" id="KW-0129">CBS domain</keyword>
<protein>
    <submittedName>
        <fullName evidence="4">CBS domain-containing protein</fullName>
    </submittedName>
</protein>
<name>A0AAE3E7M3_9FIRM</name>
<comment type="caution">
    <text evidence="4">The sequence shown here is derived from an EMBL/GenBank/DDBJ whole genome shotgun (WGS) entry which is preliminary data.</text>
</comment>
<accession>A0AAE3E7M3</accession>
<feature type="domain" description="CBS" evidence="3">
    <location>
        <begin position="7"/>
        <end position="67"/>
    </location>
</feature>